<comment type="subcellular location">
    <subcellularLocation>
        <location evidence="1">Membrane</location>
        <topology evidence="1">Multi-pass membrane protein</topology>
    </subcellularLocation>
</comment>
<dbReference type="Gene3D" id="1.20.1250.20">
    <property type="entry name" value="MFS general substrate transporter like domains"/>
    <property type="match status" value="1"/>
</dbReference>
<proteinExistence type="predicted"/>
<dbReference type="PROSITE" id="PS50850">
    <property type="entry name" value="MFS"/>
    <property type="match status" value="1"/>
</dbReference>
<evidence type="ECO:0000256" key="5">
    <source>
        <dbReference type="ARBA" id="ARBA00023136"/>
    </source>
</evidence>
<evidence type="ECO:0000256" key="1">
    <source>
        <dbReference type="ARBA" id="ARBA00004141"/>
    </source>
</evidence>
<feature type="transmembrane region" description="Helical" evidence="6">
    <location>
        <begin position="344"/>
        <end position="361"/>
    </location>
</feature>
<dbReference type="GO" id="GO:0016020">
    <property type="term" value="C:membrane"/>
    <property type="evidence" value="ECO:0007669"/>
    <property type="project" value="UniProtKB-SubCell"/>
</dbReference>
<dbReference type="InterPro" id="IPR036259">
    <property type="entry name" value="MFS_trans_sf"/>
</dbReference>
<comment type="caution">
    <text evidence="8">The sequence shown here is derived from an EMBL/GenBank/DDBJ whole genome shotgun (WGS) entry which is preliminary data.</text>
</comment>
<dbReference type="EMBL" id="QGGB01000011">
    <property type="protein sequence ID" value="PWN05137.1"/>
    <property type="molecule type" value="Genomic_DNA"/>
</dbReference>
<evidence type="ECO:0000313" key="9">
    <source>
        <dbReference type="Proteomes" id="UP000245533"/>
    </source>
</evidence>
<dbReference type="PANTHER" id="PTHR23505">
    <property type="entry name" value="SPINSTER"/>
    <property type="match status" value="1"/>
</dbReference>
<dbReference type="Pfam" id="PF07690">
    <property type="entry name" value="MFS_1"/>
    <property type="match status" value="1"/>
</dbReference>
<organism evidence="8 9">
    <name type="scientific">Rhodohalobacter mucosus</name>
    <dbReference type="NCBI Taxonomy" id="2079485"/>
    <lineage>
        <taxon>Bacteria</taxon>
        <taxon>Pseudomonadati</taxon>
        <taxon>Balneolota</taxon>
        <taxon>Balneolia</taxon>
        <taxon>Balneolales</taxon>
        <taxon>Balneolaceae</taxon>
        <taxon>Rhodohalobacter</taxon>
    </lineage>
</organism>
<gene>
    <name evidence="8" type="ORF">DDZ15_15530</name>
</gene>
<dbReference type="CDD" id="cd17328">
    <property type="entry name" value="MFS_spinster_like"/>
    <property type="match status" value="1"/>
</dbReference>
<feature type="transmembrane region" description="Helical" evidence="6">
    <location>
        <begin position="373"/>
        <end position="395"/>
    </location>
</feature>
<dbReference type="RefSeq" id="WP_109648045.1">
    <property type="nucleotide sequence ID" value="NZ_QGGB01000011.1"/>
</dbReference>
<sequence>MIRKTALGTVFLLTIVYILSFVDRQIIAVLGTQIRDSLNLTNFQIGLLYGPVFSVIYAFAGIPMGRIADKTSRIVMICIGLAIWSLMTVLSGFAASFTFLVTARLLVGISQAMLSPAVYSYLADRFSEKDRATVFSVYASGIFIGIGLSFLAGGTISLNYDWQTAMIAAGVPGLILAPIVWFLIKEPERTKEYAPEMGSTVQEIQNILSNRSIRWHLAGFSFLACTGYTILGFAGNIFNDVYSRPDLTAQFGWFMFGVGAMVMISGKTADYLARKNAARRYWMGVVAALAGLPFYLFGLFAEDAGMAFFLIGTGVLFSSSYNGVAAALIQYYVNPGQRALTGGIYLFVISIAGFGLGPPVTGWLTDAVFSGRYAVSSAILTVMLICSAGAASSFIRAMALYQKDAIVRT</sequence>
<dbReference type="InterPro" id="IPR044770">
    <property type="entry name" value="MFS_spinster-like"/>
</dbReference>
<evidence type="ECO:0000256" key="4">
    <source>
        <dbReference type="ARBA" id="ARBA00022989"/>
    </source>
</evidence>
<feature type="transmembrane region" description="Helical" evidence="6">
    <location>
        <begin position="162"/>
        <end position="184"/>
    </location>
</feature>
<feature type="transmembrane region" description="Helical" evidence="6">
    <location>
        <begin position="281"/>
        <end position="301"/>
    </location>
</feature>
<reference evidence="8 9" key="1">
    <citation type="submission" date="2018-05" db="EMBL/GenBank/DDBJ databases">
        <title>Rhodohalobacter halophilus gen. nov., sp. nov., a moderately halophilic member of the family Balneolaceae.</title>
        <authorList>
            <person name="Liu Z.-W."/>
        </authorList>
    </citation>
    <scope>NUCLEOTIDE SEQUENCE [LARGE SCALE GENOMIC DNA]</scope>
    <source>
        <strain evidence="8 9">8A47</strain>
    </source>
</reference>
<dbReference type="PANTHER" id="PTHR23505:SF79">
    <property type="entry name" value="PROTEIN SPINSTER"/>
    <property type="match status" value="1"/>
</dbReference>
<dbReference type="OrthoDB" id="9788453at2"/>
<feature type="transmembrane region" description="Helical" evidence="6">
    <location>
        <begin position="307"/>
        <end position="332"/>
    </location>
</feature>
<feature type="transmembrane region" description="Helical" evidence="6">
    <location>
        <begin position="134"/>
        <end position="156"/>
    </location>
</feature>
<dbReference type="GO" id="GO:0022857">
    <property type="term" value="F:transmembrane transporter activity"/>
    <property type="evidence" value="ECO:0007669"/>
    <property type="project" value="InterPro"/>
</dbReference>
<feature type="domain" description="Major facilitator superfamily (MFS) profile" evidence="7">
    <location>
        <begin position="9"/>
        <end position="405"/>
    </location>
</feature>
<feature type="transmembrane region" description="Helical" evidence="6">
    <location>
        <begin position="250"/>
        <end position="269"/>
    </location>
</feature>
<dbReference type="SUPFAM" id="SSF103473">
    <property type="entry name" value="MFS general substrate transporter"/>
    <property type="match status" value="1"/>
</dbReference>
<evidence type="ECO:0000313" key="8">
    <source>
        <dbReference type="EMBL" id="PWN05137.1"/>
    </source>
</evidence>
<evidence type="ECO:0000256" key="2">
    <source>
        <dbReference type="ARBA" id="ARBA00022448"/>
    </source>
</evidence>
<dbReference type="AlphaFoldDB" id="A0A316TKS1"/>
<evidence type="ECO:0000259" key="7">
    <source>
        <dbReference type="PROSITE" id="PS50850"/>
    </source>
</evidence>
<protein>
    <submittedName>
        <fullName evidence="8">MFS transporter</fullName>
    </submittedName>
</protein>
<keyword evidence="4 6" id="KW-1133">Transmembrane helix</keyword>
<dbReference type="InterPro" id="IPR020846">
    <property type="entry name" value="MFS_dom"/>
</dbReference>
<evidence type="ECO:0000256" key="6">
    <source>
        <dbReference type="SAM" id="Phobius"/>
    </source>
</evidence>
<keyword evidence="5 6" id="KW-0472">Membrane</keyword>
<keyword evidence="9" id="KW-1185">Reference proteome</keyword>
<feature type="transmembrane region" description="Helical" evidence="6">
    <location>
        <begin position="40"/>
        <end position="62"/>
    </location>
</feature>
<feature type="transmembrane region" description="Helical" evidence="6">
    <location>
        <begin position="74"/>
        <end position="95"/>
    </location>
</feature>
<dbReference type="InterPro" id="IPR011701">
    <property type="entry name" value="MFS"/>
</dbReference>
<keyword evidence="3 6" id="KW-0812">Transmembrane</keyword>
<evidence type="ECO:0000256" key="3">
    <source>
        <dbReference type="ARBA" id="ARBA00022692"/>
    </source>
</evidence>
<feature type="transmembrane region" description="Helical" evidence="6">
    <location>
        <begin position="217"/>
        <end position="238"/>
    </location>
</feature>
<accession>A0A316TKS1</accession>
<feature type="transmembrane region" description="Helical" evidence="6">
    <location>
        <begin position="101"/>
        <end position="122"/>
    </location>
</feature>
<keyword evidence="2" id="KW-0813">Transport</keyword>
<dbReference type="Proteomes" id="UP000245533">
    <property type="component" value="Unassembled WGS sequence"/>
</dbReference>
<name>A0A316TKS1_9BACT</name>